<dbReference type="AlphaFoldDB" id="A0A835JBX2"/>
<dbReference type="SMART" id="SM00355">
    <property type="entry name" value="ZnF_C2H2"/>
    <property type="match status" value="2"/>
</dbReference>
<accession>A0A835JBX2</accession>
<dbReference type="PANTHER" id="PTHR47591">
    <property type="entry name" value="ZINC FINGER PROTEIN ZAT2-RELATED"/>
    <property type="match status" value="1"/>
</dbReference>
<dbReference type="Pfam" id="PF13912">
    <property type="entry name" value="zf-C2H2_6"/>
    <property type="match status" value="2"/>
</dbReference>
<dbReference type="PANTHER" id="PTHR47591:SF1">
    <property type="entry name" value="ZINC FINGER PROTEIN ZAT2-RELATED"/>
    <property type="match status" value="1"/>
</dbReference>
<dbReference type="InterPro" id="IPR013087">
    <property type="entry name" value="Znf_C2H2_type"/>
</dbReference>
<dbReference type="OrthoDB" id="6077919at2759"/>
<feature type="compositionally biased region" description="Basic and acidic residues" evidence="2">
    <location>
        <begin position="1"/>
        <end position="11"/>
    </location>
</feature>
<dbReference type="InterPro" id="IPR036236">
    <property type="entry name" value="Znf_C2H2_sf"/>
</dbReference>
<comment type="caution">
    <text evidence="4">The sequence shown here is derived from an EMBL/GenBank/DDBJ whole genome shotgun (WGS) entry which is preliminary data.</text>
</comment>
<evidence type="ECO:0000313" key="4">
    <source>
        <dbReference type="EMBL" id="KAF9667575.1"/>
    </source>
</evidence>
<reference evidence="4 5" key="1">
    <citation type="submission" date="2020-10" db="EMBL/GenBank/DDBJ databases">
        <title>Plant Genome Project.</title>
        <authorList>
            <person name="Zhang R.-G."/>
        </authorList>
    </citation>
    <scope>NUCLEOTIDE SEQUENCE [LARGE SCALE GENOMIC DNA]</scope>
    <source>
        <strain evidence="4">FAFU-HL-1</strain>
        <tissue evidence="4">Leaf</tissue>
    </source>
</reference>
<keyword evidence="5" id="KW-1185">Reference proteome</keyword>
<feature type="compositionally biased region" description="Basic residues" evidence="2">
    <location>
        <begin position="25"/>
        <end position="34"/>
    </location>
</feature>
<evidence type="ECO:0000256" key="2">
    <source>
        <dbReference type="SAM" id="MobiDB-lite"/>
    </source>
</evidence>
<dbReference type="EMBL" id="JADGMS010000015">
    <property type="protein sequence ID" value="KAF9667575.1"/>
    <property type="molecule type" value="Genomic_DNA"/>
</dbReference>
<dbReference type="PROSITE" id="PS00028">
    <property type="entry name" value="ZINC_FINGER_C2H2_1"/>
    <property type="match status" value="1"/>
</dbReference>
<evidence type="ECO:0000259" key="3">
    <source>
        <dbReference type="PROSITE" id="PS50157"/>
    </source>
</evidence>
<dbReference type="SUPFAM" id="SSF57667">
    <property type="entry name" value="beta-beta-alpha zinc fingers"/>
    <property type="match status" value="1"/>
</dbReference>
<gene>
    <name evidence="4" type="ORF">SADUNF_Sadunf15G0037600</name>
</gene>
<keyword evidence="1" id="KW-0862">Zinc</keyword>
<dbReference type="GO" id="GO:0008270">
    <property type="term" value="F:zinc ion binding"/>
    <property type="evidence" value="ECO:0007669"/>
    <property type="project" value="UniProtKB-KW"/>
</dbReference>
<dbReference type="Proteomes" id="UP000657918">
    <property type="component" value="Unassembled WGS sequence"/>
</dbReference>
<sequence>MTSNNDPHDPDLGLPSSSTIPNTTHHQKPRKNRTKKLIEIESYLVLSSASTLTAAKKPKFSGKRPDPSAPKITRPCSECGKKFWSWKALFGHMRCHPERQWRGINPPPNYRRSVLPSQQLSYSTTAMNVETPMTEEDHDVASCLLMLANSDSATLLRLETTRFGDGVGGICNNNRTCQVEDDDVNCRFEYSTCKMIFESHQALGGHRASHKNVKGCFAITKSDACGVIAEDHCVSGDAKESEEDENNNNSKMVMEFGHKCSLCSTQGKDLDLPAAIEDKSSSSRSSGLRSDLSLGLRKESRLLLQALVPKTAYHHRERSGFCEEDRPST</sequence>
<evidence type="ECO:0000313" key="5">
    <source>
        <dbReference type="Proteomes" id="UP000657918"/>
    </source>
</evidence>
<protein>
    <recommendedName>
        <fullName evidence="3">C2H2-type domain-containing protein</fullName>
    </recommendedName>
</protein>
<feature type="region of interest" description="Disordered" evidence="2">
    <location>
        <begin position="1"/>
        <end position="34"/>
    </location>
</feature>
<proteinExistence type="predicted"/>
<keyword evidence="1" id="KW-0479">Metal-binding</keyword>
<name>A0A835JBX2_9ROSI</name>
<keyword evidence="1" id="KW-0863">Zinc-finger</keyword>
<feature type="domain" description="C2H2-type" evidence="3">
    <location>
        <begin position="74"/>
        <end position="101"/>
    </location>
</feature>
<organism evidence="4 5">
    <name type="scientific">Salix dunnii</name>
    <dbReference type="NCBI Taxonomy" id="1413687"/>
    <lineage>
        <taxon>Eukaryota</taxon>
        <taxon>Viridiplantae</taxon>
        <taxon>Streptophyta</taxon>
        <taxon>Embryophyta</taxon>
        <taxon>Tracheophyta</taxon>
        <taxon>Spermatophyta</taxon>
        <taxon>Magnoliopsida</taxon>
        <taxon>eudicotyledons</taxon>
        <taxon>Gunneridae</taxon>
        <taxon>Pentapetalae</taxon>
        <taxon>rosids</taxon>
        <taxon>fabids</taxon>
        <taxon>Malpighiales</taxon>
        <taxon>Salicaceae</taxon>
        <taxon>Saliceae</taxon>
        <taxon>Salix</taxon>
    </lineage>
</organism>
<feature type="compositionally biased region" description="Polar residues" evidence="2">
    <location>
        <begin position="15"/>
        <end position="24"/>
    </location>
</feature>
<dbReference type="PROSITE" id="PS50157">
    <property type="entry name" value="ZINC_FINGER_C2H2_2"/>
    <property type="match status" value="1"/>
</dbReference>
<evidence type="ECO:0000256" key="1">
    <source>
        <dbReference type="PROSITE-ProRule" id="PRU00042"/>
    </source>
</evidence>